<dbReference type="SUPFAM" id="SSF54277">
    <property type="entry name" value="CAD &amp; PB1 domains"/>
    <property type="match status" value="1"/>
</dbReference>
<dbReference type="InterPro" id="IPR033512">
    <property type="entry name" value="TFG"/>
</dbReference>
<feature type="compositionally biased region" description="Low complexity" evidence="1">
    <location>
        <begin position="199"/>
        <end position="211"/>
    </location>
</feature>
<dbReference type="Proteomes" id="UP000070444">
    <property type="component" value="Unassembled WGS sequence"/>
</dbReference>
<dbReference type="PANTHER" id="PTHR15335:SF7">
    <property type="entry name" value="PROTEIN TFG"/>
    <property type="match status" value="1"/>
</dbReference>
<dbReference type="PROSITE" id="PS51745">
    <property type="entry name" value="PB1"/>
    <property type="match status" value="1"/>
</dbReference>
<evidence type="ECO:0000259" key="2">
    <source>
        <dbReference type="PROSITE" id="PS51745"/>
    </source>
</evidence>
<reference evidence="3 4" key="1">
    <citation type="journal article" date="2015" name="Genome Biol. Evol.">
        <title>Phylogenomic analyses indicate that early fungi evolved digesting cell walls of algal ancestors of land plants.</title>
        <authorList>
            <person name="Chang Y."/>
            <person name="Wang S."/>
            <person name="Sekimoto S."/>
            <person name="Aerts A.L."/>
            <person name="Choi C."/>
            <person name="Clum A."/>
            <person name="LaButti K.M."/>
            <person name="Lindquist E.A."/>
            <person name="Yee Ngan C."/>
            <person name="Ohm R.A."/>
            <person name="Salamov A.A."/>
            <person name="Grigoriev I.V."/>
            <person name="Spatafora J.W."/>
            <person name="Berbee M.L."/>
        </authorList>
    </citation>
    <scope>NUCLEOTIDE SEQUENCE [LARGE SCALE GENOMIC DNA]</scope>
    <source>
        <strain evidence="3 4">NRRL 28638</strain>
    </source>
</reference>
<dbReference type="GO" id="GO:0048208">
    <property type="term" value="P:COPII vesicle coating"/>
    <property type="evidence" value="ECO:0007669"/>
    <property type="project" value="InterPro"/>
</dbReference>
<feature type="compositionally biased region" description="Pro residues" evidence="1">
    <location>
        <begin position="313"/>
        <end position="340"/>
    </location>
</feature>
<feature type="region of interest" description="Disordered" evidence="1">
    <location>
        <begin position="195"/>
        <end position="340"/>
    </location>
</feature>
<sequence>MSEQLFNTQSNNSFSENNNTNKYQNLRQMLPNQGLSGGLHIKLKVKNQVKRVIVPNLPTYDELCFLIQRHLKNSLSNNVNNLKLFYLDDDNDLVNLNDDNDLSIALSFGSTLKVYVFDSQTAPYPDEAFSAKSPFNPSGLQVLELKQLLLDLDNKINLLVKKDPSLANQLNNLNIAPKQNTTSESTKLFDPLNQAKTETSTSSTLPSAPLAPSAPNPPPSNAANSGPPPQQQSQQQYPPSNIHAPSAPSQPPTQYPPTNSQPPTQSGSQPGYPPSSGSQNFNQSPYPAPNSASQPFYPPPPQPSSNNSFYPPAAYPPPRPGFYPPSGGNPPPPPPSNYHH</sequence>
<accession>A0A137P597</accession>
<feature type="compositionally biased region" description="Pro residues" evidence="1">
    <location>
        <begin position="212"/>
        <end position="230"/>
    </location>
</feature>
<dbReference type="SMART" id="SM00666">
    <property type="entry name" value="PB1"/>
    <property type="match status" value="1"/>
</dbReference>
<keyword evidence="4" id="KW-1185">Reference proteome</keyword>
<dbReference type="PANTHER" id="PTHR15335">
    <property type="entry name" value="PROTEIN TFG"/>
    <property type="match status" value="1"/>
</dbReference>
<proteinExistence type="predicted"/>
<dbReference type="Pfam" id="PF00564">
    <property type="entry name" value="PB1"/>
    <property type="match status" value="1"/>
</dbReference>
<evidence type="ECO:0000256" key="1">
    <source>
        <dbReference type="SAM" id="MobiDB-lite"/>
    </source>
</evidence>
<feature type="compositionally biased region" description="Low complexity" evidence="1">
    <location>
        <begin position="256"/>
        <end position="280"/>
    </location>
</feature>
<dbReference type="InterPro" id="IPR000270">
    <property type="entry name" value="PB1_dom"/>
</dbReference>
<dbReference type="OrthoDB" id="1594986at2759"/>
<dbReference type="STRING" id="796925.A0A137P597"/>
<name>A0A137P597_CONC2</name>
<evidence type="ECO:0000313" key="4">
    <source>
        <dbReference type="Proteomes" id="UP000070444"/>
    </source>
</evidence>
<gene>
    <name evidence="3" type="ORF">CONCODRAFT_70964</name>
</gene>
<protein>
    <recommendedName>
        <fullName evidence="2">PB1 domain-containing protein</fullName>
    </recommendedName>
</protein>
<feature type="region of interest" description="Disordered" evidence="1">
    <location>
        <begin position="1"/>
        <end position="20"/>
    </location>
</feature>
<feature type="domain" description="PB1" evidence="2">
    <location>
        <begin position="38"/>
        <end position="119"/>
    </location>
</feature>
<organism evidence="3 4">
    <name type="scientific">Conidiobolus coronatus (strain ATCC 28846 / CBS 209.66 / NRRL 28638)</name>
    <name type="common">Delacroixia coronata</name>
    <dbReference type="NCBI Taxonomy" id="796925"/>
    <lineage>
        <taxon>Eukaryota</taxon>
        <taxon>Fungi</taxon>
        <taxon>Fungi incertae sedis</taxon>
        <taxon>Zoopagomycota</taxon>
        <taxon>Entomophthoromycotina</taxon>
        <taxon>Entomophthoromycetes</taxon>
        <taxon>Entomophthorales</taxon>
        <taxon>Ancylistaceae</taxon>
        <taxon>Conidiobolus</taxon>
    </lineage>
</organism>
<dbReference type="Gene3D" id="3.10.20.90">
    <property type="entry name" value="Phosphatidylinositol 3-kinase Catalytic Subunit, Chain A, domain 1"/>
    <property type="match status" value="1"/>
</dbReference>
<dbReference type="GO" id="GO:0070971">
    <property type="term" value="C:endoplasmic reticulum exit site"/>
    <property type="evidence" value="ECO:0007669"/>
    <property type="project" value="TreeGrafter"/>
</dbReference>
<dbReference type="InterPro" id="IPR053793">
    <property type="entry name" value="PB1-like"/>
</dbReference>
<dbReference type="EMBL" id="KQ964513">
    <property type="protein sequence ID" value="KXN70091.1"/>
    <property type="molecule type" value="Genomic_DNA"/>
</dbReference>
<feature type="compositionally biased region" description="Low complexity" evidence="1">
    <location>
        <begin position="231"/>
        <end position="247"/>
    </location>
</feature>
<dbReference type="CDD" id="cd05992">
    <property type="entry name" value="PB1"/>
    <property type="match status" value="1"/>
</dbReference>
<dbReference type="GO" id="GO:0042802">
    <property type="term" value="F:identical protein binding"/>
    <property type="evidence" value="ECO:0007669"/>
    <property type="project" value="InterPro"/>
</dbReference>
<evidence type="ECO:0000313" key="3">
    <source>
        <dbReference type="EMBL" id="KXN70091.1"/>
    </source>
</evidence>
<dbReference type="OMA" id="YAIRQYK"/>
<dbReference type="AlphaFoldDB" id="A0A137P597"/>